<dbReference type="PANTHER" id="PTHR10732">
    <property type="entry name" value="40S RIBOSOMAL PROTEIN S17"/>
    <property type="match status" value="1"/>
</dbReference>
<dbReference type="OrthoDB" id="52479at2157"/>
<evidence type="ECO:0000256" key="1">
    <source>
        <dbReference type="ARBA" id="ARBA00010444"/>
    </source>
</evidence>
<dbReference type="PROSITE" id="PS00712">
    <property type="entry name" value="RIBOSOMAL_S17E"/>
    <property type="match status" value="1"/>
</dbReference>
<dbReference type="GO" id="GO:0005829">
    <property type="term" value="C:cytosol"/>
    <property type="evidence" value="ECO:0007669"/>
    <property type="project" value="UniProtKB-ARBA"/>
</dbReference>
<dbReference type="Gene3D" id="1.10.60.20">
    <property type="entry name" value="Ribosomal protein S17e-like"/>
    <property type="match status" value="1"/>
</dbReference>
<dbReference type="GO" id="GO:0006412">
    <property type="term" value="P:translation"/>
    <property type="evidence" value="ECO:0007669"/>
    <property type="project" value="UniProtKB-UniRule"/>
</dbReference>
<dbReference type="STRING" id="1392998.ANME2D_00923"/>
<comment type="similarity">
    <text evidence="1 4">Belongs to the eukaryotic ribosomal protein eS17 family.</text>
</comment>
<dbReference type="HAMAP" id="MF_00511">
    <property type="entry name" value="Ribosomal_eS17"/>
    <property type="match status" value="1"/>
</dbReference>
<dbReference type="GO" id="GO:0005840">
    <property type="term" value="C:ribosome"/>
    <property type="evidence" value="ECO:0007669"/>
    <property type="project" value="UniProtKB-KW"/>
</dbReference>
<evidence type="ECO:0000256" key="2">
    <source>
        <dbReference type="ARBA" id="ARBA00022980"/>
    </source>
</evidence>
<dbReference type="InterPro" id="IPR018273">
    <property type="entry name" value="Ribosomal_eS17_CS"/>
</dbReference>
<proteinExistence type="inferred from homology"/>
<protein>
    <recommendedName>
        <fullName evidence="4">Small ribosomal subunit protein eS17</fullName>
    </recommendedName>
</protein>
<keyword evidence="2 4" id="KW-0689">Ribosomal protein</keyword>
<dbReference type="PANTHER" id="PTHR10732:SF0">
    <property type="entry name" value="40S RIBOSOMAL PROTEIN S17"/>
    <property type="match status" value="1"/>
</dbReference>
<dbReference type="GO" id="GO:1990904">
    <property type="term" value="C:ribonucleoprotein complex"/>
    <property type="evidence" value="ECO:0007669"/>
    <property type="project" value="UniProtKB-KW"/>
</dbReference>
<keyword evidence="3 4" id="KW-0687">Ribonucleoprotein</keyword>
<sequence length="66" mass="7628">MGNIRPNYIKSMANQLLEEHGDTFTTDFTANKENVTKYTNIESKVIRNRVAGYIVRALRVKAIRKK</sequence>
<dbReference type="NCBIfam" id="NF002242">
    <property type="entry name" value="PRK01151.1"/>
    <property type="match status" value="1"/>
</dbReference>
<dbReference type="Proteomes" id="UP000218615">
    <property type="component" value="Unassembled WGS sequence"/>
</dbReference>
<dbReference type="AlphaFoldDB" id="A0A284VQ15"/>
<evidence type="ECO:0000313" key="6">
    <source>
        <dbReference type="Proteomes" id="UP000218615"/>
    </source>
</evidence>
<accession>A0A284VQ15</accession>
<organism evidence="5 6">
    <name type="scientific">Candidatus Methanoperedens nitratireducens</name>
    <dbReference type="NCBI Taxonomy" id="1392998"/>
    <lineage>
        <taxon>Archaea</taxon>
        <taxon>Methanobacteriati</taxon>
        <taxon>Methanobacteriota</taxon>
        <taxon>Stenosarchaea group</taxon>
        <taxon>Methanomicrobia</taxon>
        <taxon>Methanosarcinales</taxon>
        <taxon>ANME-2 cluster</taxon>
        <taxon>Candidatus Methanoperedentaceae</taxon>
        <taxon>Candidatus Methanoperedens</taxon>
    </lineage>
</organism>
<dbReference type="SUPFAM" id="SSF116820">
    <property type="entry name" value="Rps17e-like"/>
    <property type="match status" value="1"/>
</dbReference>
<dbReference type="Pfam" id="PF00833">
    <property type="entry name" value="Ribosomal_S17e"/>
    <property type="match status" value="1"/>
</dbReference>
<dbReference type="RefSeq" id="WP_096206071.1">
    <property type="nucleotide sequence ID" value="NZ_FZMP01000178.1"/>
</dbReference>
<dbReference type="GO" id="GO:0003735">
    <property type="term" value="F:structural constituent of ribosome"/>
    <property type="evidence" value="ECO:0007669"/>
    <property type="project" value="InterPro"/>
</dbReference>
<dbReference type="EMBL" id="FZMP01000178">
    <property type="protein sequence ID" value="SNQ61376.1"/>
    <property type="molecule type" value="Genomic_DNA"/>
</dbReference>
<dbReference type="InterPro" id="IPR036401">
    <property type="entry name" value="Ribosomal_eS17_sf"/>
</dbReference>
<keyword evidence="6" id="KW-1185">Reference proteome</keyword>
<reference evidence="6" key="1">
    <citation type="submission" date="2017-06" db="EMBL/GenBank/DDBJ databases">
        <authorList>
            <person name="Cremers G."/>
        </authorList>
    </citation>
    <scope>NUCLEOTIDE SEQUENCE [LARGE SCALE GENOMIC DNA]</scope>
</reference>
<gene>
    <name evidence="4 5" type="primary">rps17e</name>
    <name evidence="5" type="ORF">MNV_330044</name>
</gene>
<name>A0A284VQ15_9EURY</name>
<evidence type="ECO:0000256" key="4">
    <source>
        <dbReference type="HAMAP-Rule" id="MF_00511"/>
    </source>
</evidence>
<evidence type="ECO:0000313" key="5">
    <source>
        <dbReference type="EMBL" id="SNQ61376.1"/>
    </source>
</evidence>
<evidence type="ECO:0000256" key="3">
    <source>
        <dbReference type="ARBA" id="ARBA00023274"/>
    </source>
</evidence>
<dbReference type="InterPro" id="IPR001210">
    <property type="entry name" value="Ribosomal_eS17"/>
</dbReference>